<evidence type="ECO:0000313" key="13">
    <source>
        <dbReference type="EMBL" id="KAB8302139.1"/>
    </source>
</evidence>
<evidence type="ECO:0008006" key="15">
    <source>
        <dbReference type="Google" id="ProtNLM"/>
    </source>
</evidence>
<evidence type="ECO:0000256" key="2">
    <source>
        <dbReference type="ARBA" id="ARBA00004370"/>
    </source>
</evidence>
<dbReference type="GO" id="GO:0004497">
    <property type="term" value="F:monooxygenase activity"/>
    <property type="evidence" value="ECO:0007669"/>
    <property type="project" value="UniProtKB-KW"/>
</dbReference>
<evidence type="ECO:0000313" key="14">
    <source>
        <dbReference type="Proteomes" id="UP000326757"/>
    </source>
</evidence>
<keyword evidence="9" id="KW-0408">Iron</keyword>
<comment type="similarity">
    <text evidence="3">Belongs to the cytochrome P450 family.</text>
</comment>
<evidence type="ECO:0000256" key="11">
    <source>
        <dbReference type="ARBA" id="ARBA00023033"/>
    </source>
</evidence>
<keyword evidence="11" id="KW-0503">Monooxygenase</keyword>
<dbReference type="CDD" id="cd11041">
    <property type="entry name" value="CYP503A1-like"/>
    <property type="match status" value="1"/>
</dbReference>
<evidence type="ECO:0000256" key="12">
    <source>
        <dbReference type="ARBA" id="ARBA00023136"/>
    </source>
</evidence>
<accession>A0A5N6KFQ6</accession>
<evidence type="ECO:0000256" key="4">
    <source>
        <dbReference type="ARBA" id="ARBA00022617"/>
    </source>
</evidence>
<dbReference type="Proteomes" id="UP000326757">
    <property type="component" value="Unassembled WGS sequence"/>
</dbReference>
<dbReference type="SUPFAM" id="SSF48264">
    <property type="entry name" value="Cytochrome P450"/>
    <property type="match status" value="1"/>
</dbReference>
<keyword evidence="8" id="KW-0560">Oxidoreductase</keyword>
<dbReference type="Pfam" id="PF00067">
    <property type="entry name" value="p450"/>
    <property type="match status" value="1"/>
</dbReference>
<keyword evidence="10" id="KW-0843">Virulence</keyword>
<dbReference type="GO" id="GO:0016705">
    <property type="term" value="F:oxidoreductase activity, acting on paired donors, with incorporation or reduction of molecular oxygen"/>
    <property type="evidence" value="ECO:0007669"/>
    <property type="project" value="InterPro"/>
</dbReference>
<dbReference type="GO" id="GO:0020037">
    <property type="term" value="F:heme binding"/>
    <property type="evidence" value="ECO:0007669"/>
    <property type="project" value="InterPro"/>
</dbReference>
<dbReference type="PRINTS" id="PR00463">
    <property type="entry name" value="EP450I"/>
</dbReference>
<dbReference type="InterPro" id="IPR002401">
    <property type="entry name" value="Cyt_P450_E_grp-I"/>
</dbReference>
<evidence type="ECO:0000256" key="7">
    <source>
        <dbReference type="ARBA" id="ARBA00022989"/>
    </source>
</evidence>
<dbReference type="OrthoDB" id="1844152at2759"/>
<name>A0A5N6KFQ6_MONLA</name>
<comment type="cofactor">
    <cofactor evidence="1">
        <name>heme</name>
        <dbReference type="ChEBI" id="CHEBI:30413"/>
    </cofactor>
</comment>
<dbReference type="EMBL" id="VIGI01000003">
    <property type="protein sequence ID" value="KAB8302139.1"/>
    <property type="molecule type" value="Genomic_DNA"/>
</dbReference>
<dbReference type="GO" id="GO:0016020">
    <property type="term" value="C:membrane"/>
    <property type="evidence" value="ECO:0007669"/>
    <property type="project" value="UniProtKB-SubCell"/>
</dbReference>
<organism evidence="13 14">
    <name type="scientific">Monilinia laxa</name>
    <name type="common">Brown rot fungus</name>
    <name type="synonym">Sclerotinia laxa</name>
    <dbReference type="NCBI Taxonomy" id="61186"/>
    <lineage>
        <taxon>Eukaryota</taxon>
        <taxon>Fungi</taxon>
        <taxon>Dikarya</taxon>
        <taxon>Ascomycota</taxon>
        <taxon>Pezizomycotina</taxon>
        <taxon>Leotiomycetes</taxon>
        <taxon>Helotiales</taxon>
        <taxon>Sclerotiniaceae</taxon>
        <taxon>Monilinia</taxon>
    </lineage>
</organism>
<evidence type="ECO:0000256" key="9">
    <source>
        <dbReference type="ARBA" id="ARBA00023004"/>
    </source>
</evidence>
<dbReference type="PANTHER" id="PTHR46206:SF5">
    <property type="entry name" value="P450, PUTATIVE (EUROFUNG)-RELATED"/>
    <property type="match status" value="1"/>
</dbReference>
<sequence length="253" mass="28629">MSQLSARGVMYDVIVPQSVIAKGLDLDGNNASYSNLNFYTDSAVTMAVLQQVPKFLYRTGLNPRQREKALEETLLSFALGSRHQVPMVLSYVLYNLCLHPEYVQPLRDEIIQVGEKGFESAQNNEMPYLDSFLKEVARTNPLTDVAIPRKVMSPFTFDDGTHVPIGNYFCVPHAPIMNNPAFYPDPETSDGFRFVSKDICTSISRLSHTSAESPFWGSVKQGCPARFFVSLALKMIIVHFLNTYDFNQFKRRH</sequence>
<keyword evidence="4" id="KW-0349">Heme</keyword>
<dbReference type="GO" id="GO:0005506">
    <property type="term" value="F:iron ion binding"/>
    <property type="evidence" value="ECO:0007669"/>
    <property type="project" value="InterPro"/>
</dbReference>
<evidence type="ECO:0000256" key="5">
    <source>
        <dbReference type="ARBA" id="ARBA00022692"/>
    </source>
</evidence>
<evidence type="ECO:0000256" key="3">
    <source>
        <dbReference type="ARBA" id="ARBA00010617"/>
    </source>
</evidence>
<keyword evidence="5" id="KW-0812">Transmembrane</keyword>
<comment type="caution">
    <text evidence="13">The sequence shown here is derived from an EMBL/GenBank/DDBJ whole genome shotgun (WGS) entry which is preliminary data.</text>
</comment>
<evidence type="ECO:0000256" key="10">
    <source>
        <dbReference type="ARBA" id="ARBA00023026"/>
    </source>
</evidence>
<dbReference type="AlphaFoldDB" id="A0A5N6KFQ6"/>
<comment type="subcellular location">
    <subcellularLocation>
        <location evidence="2">Membrane</location>
    </subcellularLocation>
</comment>
<keyword evidence="6" id="KW-0479">Metal-binding</keyword>
<evidence type="ECO:0000256" key="1">
    <source>
        <dbReference type="ARBA" id="ARBA00001971"/>
    </source>
</evidence>
<dbReference type="Gene3D" id="1.10.630.10">
    <property type="entry name" value="Cytochrome P450"/>
    <property type="match status" value="1"/>
</dbReference>
<evidence type="ECO:0000256" key="6">
    <source>
        <dbReference type="ARBA" id="ARBA00022723"/>
    </source>
</evidence>
<reference evidence="13 14" key="1">
    <citation type="submission" date="2019-06" db="EMBL/GenBank/DDBJ databases">
        <title>Genome Sequence of the Brown Rot Fungal Pathogen Monilinia laxa.</title>
        <authorList>
            <person name="De Miccolis Angelini R.M."/>
            <person name="Landi L."/>
            <person name="Abate D."/>
            <person name="Pollastro S."/>
            <person name="Romanazzi G."/>
            <person name="Faretra F."/>
        </authorList>
    </citation>
    <scope>NUCLEOTIDE SEQUENCE [LARGE SCALE GENOMIC DNA]</scope>
    <source>
        <strain evidence="13 14">Mlax316</strain>
    </source>
</reference>
<protein>
    <recommendedName>
        <fullName evidence="15">Cytochrome P450</fullName>
    </recommendedName>
</protein>
<keyword evidence="14" id="KW-1185">Reference proteome</keyword>
<keyword evidence="12" id="KW-0472">Membrane</keyword>
<dbReference type="InterPro" id="IPR001128">
    <property type="entry name" value="Cyt_P450"/>
</dbReference>
<dbReference type="PANTHER" id="PTHR46206">
    <property type="entry name" value="CYTOCHROME P450"/>
    <property type="match status" value="1"/>
</dbReference>
<gene>
    <name evidence="13" type="ORF">EYC80_005587</name>
</gene>
<keyword evidence="7" id="KW-1133">Transmembrane helix</keyword>
<proteinExistence type="inferred from homology"/>
<dbReference type="InterPro" id="IPR036396">
    <property type="entry name" value="Cyt_P450_sf"/>
</dbReference>
<evidence type="ECO:0000256" key="8">
    <source>
        <dbReference type="ARBA" id="ARBA00023002"/>
    </source>
</evidence>